<sequence>MTDITLMTSCASPAMVLPSLTLLSHRVRVLPLDSSSFVRIPEQTVLLMDARDDLATAKSLCNLLHVSGVKAPIILILTEGGFTVVNATWGVADVVLTGASPAEVEGRLRLVAQRSRFMESAAIKEESSSEDIEISGDGCIYAGELVVDTRGYTVTLHGQPIDLAYKEFELLKYFVQHPRRVFTRAHLLQEVWGYDYYGGTRTVDVHIRRLRAKLGGEYEHVIGTVRNVGYRFDPPEDAVVDIDGSDEDLVVSSSRMSDSVIGSASGSSIDSSDSDDLDDDTIDEAAIAELKEISSAHRRSTMVSRIAARAAREN</sequence>
<organism evidence="10 11">
    <name type="scientific">Gardnerella vaginalis</name>
    <dbReference type="NCBI Taxonomy" id="2702"/>
    <lineage>
        <taxon>Bacteria</taxon>
        <taxon>Bacillati</taxon>
        <taxon>Actinomycetota</taxon>
        <taxon>Actinomycetes</taxon>
        <taxon>Bifidobacteriales</taxon>
        <taxon>Bifidobacteriaceae</taxon>
        <taxon>Gardnerella</taxon>
    </lineage>
</organism>
<feature type="region of interest" description="Disordered" evidence="8">
    <location>
        <begin position="259"/>
        <end position="280"/>
    </location>
</feature>
<keyword evidence="6" id="KW-0804">Transcription</keyword>
<keyword evidence="1" id="KW-0597">Phosphoprotein</keyword>
<dbReference type="GO" id="GO:0000976">
    <property type="term" value="F:transcription cis-regulatory region binding"/>
    <property type="evidence" value="ECO:0007669"/>
    <property type="project" value="TreeGrafter"/>
</dbReference>
<evidence type="ECO:0000313" key="10">
    <source>
        <dbReference type="EMBL" id="KXI16459.1"/>
    </source>
</evidence>
<comment type="caution">
    <text evidence="10">The sequence shown here is derived from an EMBL/GenBank/DDBJ whole genome shotgun (WGS) entry which is preliminary data.</text>
</comment>
<dbReference type="PATRIC" id="fig|2702.101.peg.1057"/>
<evidence type="ECO:0000259" key="9">
    <source>
        <dbReference type="PROSITE" id="PS51755"/>
    </source>
</evidence>
<keyword evidence="4 7" id="KW-0238">DNA-binding</keyword>
<feature type="DNA-binding region" description="OmpR/PhoB-type" evidence="7">
    <location>
        <begin position="137"/>
        <end position="234"/>
    </location>
</feature>
<dbReference type="GO" id="GO:0000156">
    <property type="term" value="F:phosphorelay response regulator activity"/>
    <property type="evidence" value="ECO:0007669"/>
    <property type="project" value="TreeGrafter"/>
</dbReference>
<dbReference type="Gene3D" id="1.10.10.10">
    <property type="entry name" value="Winged helix-like DNA-binding domain superfamily/Winged helix DNA-binding domain"/>
    <property type="match status" value="1"/>
</dbReference>
<dbReference type="SUPFAM" id="SSF46894">
    <property type="entry name" value="C-terminal effector domain of the bipartite response regulators"/>
    <property type="match status" value="1"/>
</dbReference>
<dbReference type="InterPro" id="IPR001867">
    <property type="entry name" value="OmpR/PhoB-type_DNA-bd"/>
</dbReference>
<dbReference type="FunFam" id="1.10.10.10:FF:000216">
    <property type="entry name" value="DNA-binding response regulator"/>
    <property type="match status" value="1"/>
</dbReference>
<evidence type="ECO:0000256" key="2">
    <source>
        <dbReference type="ARBA" id="ARBA00023012"/>
    </source>
</evidence>
<dbReference type="PANTHER" id="PTHR48111">
    <property type="entry name" value="REGULATOR OF RPOS"/>
    <property type="match status" value="1"/>
</dbReference>
<accession>A0A135Z4C5</accession>
<keyword evidence="3" id="KW-0805">Transcription regulation</keyword>
<evidence type="ECO:0000256" key="7">
    <source>
        <dbReference type="PROSITE-ProRule" id="PRU01091"/>
    </source>
</evidence>
<gene>
    <name evidence="10" type="ORF">HMPREF3230_01070</name>
</gene>
<dbReference type="Pfam" id="PF21695">
    <property type="entry name" value="GlnR_1st"/>
    <property type="match status" value="1"/>
</dbReference>
<evidence type="ECO:0000256" key="3">
    <source>
        <dbReference type="ARBA" id="ARBA00023015"/>
    </source>
</evidence>
<dbReference type="PANTHER" id="PTHR48111:SF16">
    <property type="entry name" value="TRANSCRIPTIONAL REGULATORY PROTEIN GLNR"/>
    <property type="match status" value="1"/>
</dbReference>
<evidence type="ECO:0000256" key="5">
    <source>
        <dbReference type="ARBA" id="ARBA00023159"/>
    </source>
</evidence>
<evidence type="ECO:0000256" key="4">
    <source>
        <dbReference type="ARBA" id="ARBA00023125"/>
    </source>
</evidence>
<dbReference type="InterPro" id="IPR039420">
    <property type="entry name" value="WalR-like"/>
</dbReference>
<keyword evidence="2" id="KW-0902">Two-component regulatory system</keyword>
<dbReference type="Pfam" id="PF00486">
    <property type="entry name" value="Trans_reg_C"/>
    <property type="match status" value="1"/>
</dbReference>
<dbReference type="GO" id="GO:0005829">
    <property type="term" value="C:cytosol"/>
    <property type="evidence" value="ECO:0007669"/>
    <property type="project" value="TreeGrafter"/>
</dbReference>
<evidence type="ECO:0000256" key="8">
    <source>
        <dbReference type="SAM" id="MobiDB-lite"/>
    </source>
</evidence>
<dbReference type="GO" id="GO:0006355">
    <property type="term" value="P:regulation of DNA-templated transcription"/>
    <property type="evidence" value="ECO:0007669"/>
    <property type="project" value="InterPro"/>
</dbReference>
<dbReference type="AlphaFoldDB" id="A0A135Z4C5"/>
<dbReference type="Gene3D" id="3.40.50.2300">
    <property type="match status" value="1"/>
</dbReference>
<dbReference type="InterPro" id="IPR016032">
    <property type="entry name" value="Sig_transdc_resp-reg_C-effctor"/>
</dbReference>
<keyword evidence="5" id="KW-0010">Activator</keyword>
<feature type="compositionally biased region" description="Low complexity" evidence="8">
    <location>
        <begin position="259"/>
        <end position="271"/>
    </location>
</feature>
<evidence type="ECO:0000313" key="11">
    <source>
        <dbReference type="Proteomes" id="UP000070505"/>
    </source>
</evidence>
<name>A0A135Z4C5_GARVA</name>
<proteinExistence type="predicted"/>
<dbReference type="InterPro" id="IPR036388">
    <property type="entry name" value="WH-like_DNA-bd_sf"/>
</dbReference>
<evidence type="ECO:0000256" key="1">
    <source>
        <dbReference type="ARBA" id="ARBA00022553"/>
    </source>
</evidence>
<protein>
    <submittedName>
        <fullName evidence="10">Transcriptional regulatory protein</fullName>
    </submittedName>
</protein>
<evidence type="ECO:0000256" key="6">
    <source>
        <dbReference type="ARBA" id="ARBA00023163"/>
    </source>
</evidence>
<dbReference type="SMART" id="SM00862">
    <property type="entry name" value="Trans_reg_C"/>
    <property type="match status" value="1"/>
</dbReference>
<dbReference type="GO" id="GO:0032993">
    <property type="term" value="C:protein-DNA complex"/>
    <property type="evidence" value="ECO:0007669"/>
    <property type="project" value="TreeGrafter"/>
</dbReference>
<reference evidence="10 11" key="1">
    <citation type="submission" date="2016-02" db="EMBL/GenBank/DDBJ databases">
        <authorList>
            <person name="Wen L."/>
            <person name="He K."/>
            <person name="Yang H."/>
        </authorList>
    </citation>
    <scope>NUCLEOTIDE SEQUENCE [LARGE SCALE GENOMIC DNA]</scope>
    <source>
        <strain evidence="10 11">CMW7778B</strain>
    </source>
</reference>
<dbReference type="EMBL" id="LSRC01000045">
    <property type="protein sequence ID" value="KXI16459.1"/>
    <property type="molecule type" value="Genomic_DNA"/>
</dbReference>
<dbReference type="CDD" id="cd00383">
    <property type="entry name" value="trans_reg_C"/>
    <property type="match status" value="1"/>
</dbReference>
<feature type="domain" description="OmpR/PhoB-type" evidence="9">
    <location>
        <begin position="137"/>
        <end position="234"/>
    </location>
</feature>
<dbReference type="Proteomes" id="UP000070505">
    <property type="component" value="Unassembled WGS sequence"/>
</dbReference>
<dbReference type="InterPro" id="IPR049170">
    <property type="entry name" value="GlnR_N"/>
</dbReference>
<dbReference type="PROSITE" id="PS51755">
    <property type="entry name" value="OMPR_PHOB"/>
    <property type="match status" value="1"/>
</dbReference>